<evidence type="ECO:0000313" key="7">
    <source>
        <dbReference type="Proteomes" id="UP000295578"/>
    </source>
</evidence>
<evidence type="ECO:0000313" key="6">
    <source>
        <dbReference type="EMBL" id="TDD73516.1"/>
    </source>
</evidence>
<protein>
    <submittedName>
        <fullName evidence="6">Methyltransferase domain-containing protein</fullName>
    </submittedName>
</protein>
<dbReference type="RefSeq" id="WP_132201061.1">
    <property type="nucleotide sequence ID" value="NZ_SMKY01000186.1"/>
</dbReference>
<keyword evidence="5" id="KW-0443">Lipid metabolism</keyword>
<comment type="caution">
    <text evidence="6">The sequence shown here is derived from an EMBL/GenBank/DDBJ whole genome shotgun (WGS) entry which is preliminary data.</text>
</comment>
<dbReference type="EMBL" id="SMKY01000186">
    <property type="protein sequence ID" value="TDD73516.1"/>
    <property type="molecule type" value="Genomic_DNA"/>
</dbReference>
<keyword evidence="2 6" id="KW-0489">Methyltransferase</keyword>
<keyword evidence="4" id="KW-0949">S-adenosyl-L-methionine</keyword>
<dbReference type="Gene3D" id="3.40.50.150">
    <property type="entry name" value="Vaccinia Virus protein VP39"/>
    <property type="match status" value="1"/>
</dbReference>
<comment type="similarity">
    <text evidence="1">Belongs to the CFA/CMAS family.</text>
</comment>
<gene>
    <name evidence="6" type="ORF">E1293_31135</name>
</gene>
<reference evidence="6 7" key="1">
    <citation type="submission" date="2019-03" db="EMBL/GenBank/DDBJ databases">
        <title>Draft genome sequences of novel Actinobacteria.</title>
        <authorList>
            <person name="Sahin N."/>
            <person name="Ay H."/>
            <person name="Saygin H."/>
        </authorList>
    </citation>
    <scope>NUCLEOTIDE SEQUENCE [LARGE SCALE GENOMIC DNA]</scope>
    <source>
        <strain evidence="6 7">DSM 45941</strain>
    </source>
</reference>
<dbReference type="InterPro" id="IPR029063">
    <property type="entry name" value="SAM-dependent_MTases_sf"/>
</dbReference>
<dbReference type="OrthoDB" id="5566900at2"/>
<dbReference type="GO" id="GO:0032259">
    <property type="term" value="P:methylation"/>
    <property type="evidence" value="ECO:0007669"/>
    <property type="project" value="UniProtKB-KW"/>
</dbReference>
<dbReference type="Pfam" id="PF13489">
    <property type="entry name" value="Methyltransf_23"/>
    <property type="match status" value="1"/>
</dbReference>
<accession>A0A4R5APH1</accession>
<dbReference type="GO" id="GO:0006629">
    <property type="term" value="P:lipid metabolic process"/>
    <property type="evidence" value="ECO:0007669"/>
    <property type="project" value="UniProtKB-KW"/>
</dbReference>
<keyword evidence="7" id="KW-1185">Reference proteome</keyword>
<sequence length="239" mass="26548">MGTRDGRADAAVWTDAALRAFWERELCFPEHYFSHKHGARLTRALRPHISGGDEVLDYGCGRGHLSERICRDLGAEVWATDSLQGALEATNRLNASNPGFRGAVPIEEFRSAADRFDSIVAVEVLEHLADDALRAFFDTAARLLRISGRLIVTTPNRERLASKEVLCPSCGIVFHRWQHVRSIDTEQLRAWGAAVGLELSQALETDFSGTRPRFGGGLFRRRPPGRPHLMGVFVRSGES</sequence>
<dbReference type="PANTHER" id="PTHR43667">
    <property type="entry name" value="CYCLOPROPANE-FATTY-ACYL-PHOSPHOLIPID SYNTHASE"/>
    <property type="match status" value="1"/>
</dbReference>
<evidence type="ECO:0000256" key="5">
    <source>
        <dbReference type="ARBA" id="ARBA00023098"/>
    </source>
</evidence>
<evidence type="ECO:0000256" key="4">
    <source>
        <dbReference type="ARBA" id="ARBA00022691"/>
    </source>
</evidence>
<evidence type="ECO:0000256" key="2">
    <source>
        <dbReference type="ARBA" id="ARBA00022603"/>
    </source>
</evidence>
<dbReference type="Proteomes" id="UP000295578">
    <property type="component" value="Unassembled WGS sequence"/>
</dbReference>
<evidence type="ECO:0000256" key="1">
    <source>
        <dbReference type="ARBA" id="ARBA00010815"/>
    </source>
</evidence>
<proteinExistence type="inferred from homology"/>
<organism evidence="6 7">
    <name type="scientific">Actinomadura darangshiensis</name>
    <dbReference type="NCBI Taxonomy" id="705336"/>
    <lineage>
        <taxon>Bacteria</taxon>
        <taxon>Bacillati</taxon>
        <taxon>Actinomycetota</taxon>
        <taxon>Actinomycetes</taxon>
        <taxon>Streptosporangiales</taxon>
        <taxon>Thermomonosporaceae</taxon>
        <taxon>Actinomadura</taxon>
    </lineage>
</organism>
<dbReference type="InterPro" id="IPR050723">
    <property type="entry name" value="CFA/CMAS"/>
</dbReference>
<dbReference type="CDD" id="cd02440">
    <property type="entry name" value="AdoMet_MTases"/>
    <property type="match status" value="1"/>
</dbReference>
<dbReference type="GO" id="GO:0008168">
    <property type="term" value="F:methyltransferase activity"/>
    <property type="evidence" value="ECO:0007669"/>
    <property type="project" value="UniProtKB-KW"/>
</dbReference>
<dbReference type="PANTHER" id="PTHR43667:SF1">
    <property type="entry name" value="CYCLOPROPANE-FATTY-ACYL-PHOSPHOLIPID SYNTHASE"/>
    <property type="match status" value="1"/>
</dbReference>
<keyword evidence="3 6" id="KW-0808">Transferase</keyword>
<name>A0A4R5APH1_9ACTN</name>
<evidence type="ECO:0000256" key="3">
    <source>
        <dbReference type="ARBA" id="ARBA00022679"/>
    </source>
</evidence>
<dbReference type="AlphaFoldDB" id="A0A4R5APH1"/>
<dbReference type="SUPFAM" id="SSF53335">
    <property type="entry name" value="S-adenosyl-L-methionine-dependent methyltransferases"/>
    <property type="match status" value="1"/>
</dbReference>